<accession>A0A1J5PJ68</accession>
<gene>
    <name evidence="1" type="ORF">GALL_531260</name>
</gene>
<evidence type="ECO:0000313" key="1">
    <source>
        <dbReference type="EMBL" id="OIQ65315.1"/>
    </source>
</evidence>
<protein>
    <submittedName>
        <fullName evidence="1">Uncharacterized protein</fullName>
    </submittedName>
</protein>
<organism evidence="1">
    <name type="scientific">mine drainage metagenome</name>
    <dbReference type="NCBI Taxonomy" id="410659"/>
    <lineage>
        <taxon>unclassified sequences</taxon>
        <taxon>metagenomes</taxon>
        <taxon>ecological metagenomes</taxon>
    </lineage>
</organism>
<comment type="caution">
    <text evidence="1">The sequence shown here is derived from an EMBL/GenBank/DDBJ whole genome shotgun (WGS) entry which is preliminary data.</text>
</comment>
<sequence length="62" mass="6586">MLFDVTYADGSVTSNRKVLSSILGGLDGDEPAKAVIEAQDREIGLASGRPRGVIKTVARKRV</sequence>
<dbReference type="AlphaFoldDB" id="A0A1J5PJ68"/>
<name>A0A1J5PJ68_9ZZZZ</name>
<dbReference type="EMBL" id="MLJW01007428">
    <property type="protein sequence ID" value="OIQ65315.1"/>
    <property type="molecule type" value="Genomic_DNA"/>
</dbReference>
<reference evidence="1" key="1">
    <citation type="submission" date="2016-10" db="EMBL/GenBank/DDBJ databases">
        <title>Sequence of Gallionella enrichment culture.</title>
        <authorList>
            <person name="Poehlein A."/>
            <person name="Muehling M."/>
            <person name="Daniel R."/>
        </authorList>
    </citation>
    <scope>NUCLEOTIDE SEQUENCE</scope>
</reference>
<proteinExistence type="predicted"/>